<evidence type="ECO:0000256" key="2">
    <source>
        <dbReference type="ARBA" id="ARBA00007579"/>
    </source>
</evidence>
<dbReference type="InterPro" id="IPR015797">
    <property type="entry name" value="NUDIX_hydrolase-like_dom_sf"/>
</dbReference>
<gene>
    <name evidence="7" type="ORF">A3D78_06660</name>
</gene>
<evidence type="ECO:0000256" key="1">
    <source>
        <dbReference type="ARBA" id="ARBA00004826"/>
    </source>
</evidence>
<protein>
    <recommendedName>
        <fullName evidence="3">isopentenyl-diphosphate Delta-isomerase</fullName>
        <ecNumber evidence="3">5.3.3.2</ecNumber>
    </recommendedName>
</protein>
<evidence type="ECO:0000256" key="3">
    <source>
        <dbReference type="ARBA" id="ARBA00012057"/>
    </source>
</evidence>
<dbReference type="InterPro" id="IPR011876">
    <property type="entry name" value="IsopentenylPP_isomerase_typ1"/>
</dbReference>
<dbReference type="PROSITE" id="PS51462">
    <property type="entry name" value="NUDIX"/>
    <property type="match status" value="1"/>
</dbReference>
<proteinExistence type="inferred from homology"/>
<dbReference type="CDD" id="cd02885">
    <property type="entry name" value="NUDIX_IPP_Isomerase"/>
    <property type="match status" value="1"/>
</dbReference>
<reference evidence="7 8" key="1">
    <citation type="journal article" date="2016" name="Nat. Commun.">
        <title>Thousands of microbial genomes shed light on interconnected biogeochemical processes in an aquifer system.</title>
        <authorList>
            <person name="Anantharaman K."/>
            <person name="Brown C.T."/>
            <person name="Hug L.A."/>
            <person name="Sharon I."/>
            <person name="Castelle C.J."/>
            <person name="Probst A.J."/>
            <person name="Thomas B.C."/>
            <person name="Singh A."/>
            <person name="Wilkins M.J."/>
            <person name="Karaoz U."/>
            <person name="Brodie E.L."/>
            <person name="Williams K.H."/>
            <person name="Hubbard S.S."/>
            <person name="Banfield J.F."/>
        </authorList>
    </citation>
    <scope>NUCLEOTIDE SEQUENCE [LARGE SCALE GENOMIC DNA]</scope>
</reference>
<dbReference type="Proteomes" id="UP000176253">
    <property type="component" value="Unassembled WGS sequence"/>
</dbReference>
<dbReference type="STRING" id="1798383.A3D78_06660"/>
<sequence length="176" mass="20333">MSKFHNLSGERKLQLLVLCDRQGHPLGTATRQECHQGEGKTHLAFIAFIVNSRKEILLTQRGRYKSLWPLYWDASTISHILPGETVEQAANRRGKEELGVDAQFQKIGSFFYTAKYLNRAENEYCYVLITKTDTAIDPNPKEIAQYKMITINNLKQDIKLHPNKYTPWLRIALNKI</sequence>
<dbReference type="EC" id="5.3.3.2" evidence="3"/>
<name>A0A1F5ZZF0_9BACT</name>
<dbReference type="PANTHER" id="PTHR10885">
    <property type="entry name" value="ISOPENTENYL-DIPHOSPHATE DELTA-ISOMERASE"/>
    <property type="match status" value="1"/>
</dbReference>
<dbReference type="NCBIfam" id="NF002995">
    <property type="entry name" value="PRK03759.1"/>
    <property type="match status" value="1"/>
</dbReference>
<evidence type="ECO:0000313" key="7">
    <source>
        <dbReference type="EMBL" id="OGG17856.1"/>
    </source>
</evidence>
<feature type="domain" description="Nudix hydrolase" evidence="6">
    <location>
        <begin position="40"/>
        <end position="171"/>
    </location>
</feature>
<dbReference type="PANTHER" id="PTHR10885:SF0">
    <property type="entry name" value="ISOPENTENYL-DIPHOSPHATE DELTA-ISOMERASE"/>
    <property type="match status" value="1"/>
</dbReference>
<dbReference type="SUPFAM" id="SSF55811">
    <property type="entry name" value="Nudix"/>
    <property type="match status" value="1"/>
</dbReference>
<organism evidence="7 8">
    <name type="scientific">Candidatus Gottesmanbacteria bacterium RIFCSPHIGHO2_02_FULL_39_14</name>
    <dbReference type="NCBI Taxonomy" id="1798383"/>
    <lineage>
        <taxon>Bacteria</taxon>
        <taxon>Candidatus Gottesmaniibacteriota</taxon>
    </lineage>
</organism>
<dbReference type="GO" id="GO:0009240">
    <property type="term" value="P:isopentenyl diphosphate biosynthetic process"/>
    <property type="evidence" value="ECO:0007669"/>
    <property type="project" value="TreeGrafter"/>
</dbReference>
<keyword evidence="4" id="KW-0414">Isoprene biosynthesis</keyword>
<keyword evidence="5" id="KW-0413">Isomerase</keyword>
<comment type="pathway">
    <text evidence="1">Isoprenoid biosynthesis; dimethylallyl diphosphate biosynthesis; dimethylallyl diphosphate from isopentenyl diphosphate: step 1/1.</text>
</comment>
<comment type="similarity">
    <text evidence="2">Belongs to the IPP isomerase type 1 family.</text>
</comment>
<dbReference type="InterPro" id="IPR000086">
    <property type="entry name" value="NUDIX_hydrolase_dom"/>
</dbReference>
<dbReference type="AlphaFoldDB" id="A0A1F5ZZF0"/>
<comment type="caution">
    <text evidence="7">The sequence shown here is derived from an EMBL/GenBank/DDBJ whole genome shotgun (WGS) entry which is preliminary data.</text>
</comment>
<dbReference type="GO" id="GO:0050992">
    <property type="term" value="P:dimethylallyl diphosphate biosynthetic process"/>
    <property type="evidence" value="ECO:0007669"/>
    <property type="project" value="UniProtKB-UniPathway"/>
</dbReference>
<evidence type="ECO:0000313" key="8">
    <source>
        <dbReference type="Proteomes" id="UP000176253"/>
    </source>
</evidence>
<evidence type="ECO:0000256" key="4">
    <source>
        <dbReference type="ARBA" id="ARBA00023229"/>
    </source>
</evidence>
<dbReference type="PIRSF" id="PIRSF018427">
    <property type="entry name" value="Isopntndiph_ism"/>
    <property type="match status" value="1"/>
</dbReference>
<dbReference type="GO" id="GO:0004452">
    <property type="term" value="F:isopentenyl-diphosphate delta-isomerase activity"/>
    <property type="evidence" value="ECO:0007669"/>
    <property type="project" value="UniProtKB-EC"/>
</dbReference>
<evidence type="ECO:0000256" key="5">
    <source>
        <dbReference type="ARBA" id="ARBA00023235"/>
    </source>
</evidence>
<dbReference type="EMBL" id="MFJM01000027">
    <property type="protein sequence ID" value="OGG17856.1"/>
    <property type="molecule type" value="Genomic_DNA"/>
</dbReference>
<dbReference type="Pfam" id="PF00293">
    <property type="entry name" value="NUDIX"/>
    <property type="match status" value="1"/>
</dbReference>
<dbReference type="UniPathway" id="UPA00059">
    <property type="reaction ID" value="UER00104"/>
</dbReference>
<dbReference type="GO" id="GO:0005737">
    <property type="term" value="C:cytoplasm"/>
    <property type="evidence" value="ECO:0007669"/>
    <property type="project" value="TreeGrafter"/>
</dbReference>
<accession>A0A1F5ZZF0</accession>
<dbReference type="Gene3D" id="3.90.79.10">
    <property type="entry name" value="Nucleoside Triphosphate Pyrophosphohydrolase"/>
    <property type="match status" value="1"/>
</dbReference>
<evidence type="ECO:0000259" key="6">
    <source>
        <dbReference type="PROSITE" id="PS51462"/>
    </source>
</evidence>